<dbReference type="EMBL" id="RJVU01075617">
    <property type="protein sequence ID" value="ROI16069.1"/>
    <property type="molecule type" value="Genomic_DNA"/>
</dbReference>
<evidence type="ECO:0000256" key="4">
    <source>
        <dbReference type="ARBA" id="ARBA00022729"/>
    </source>
</evidence>
<keyword evidence="10" id="KW-1185">Reference proteome</keyword>
<reference evidence="9 10" key="1">
    <citation type="submission" date="2018-10" db="EMBL/GenBank/DDBJ databases">
        <title>Genome assembly for a Yunnan-Guizhou Plateau 3E fish, Anabarilius grahami (Regan), and its evolutionary and genetic applications.</title>
        <authorList>
            <person name="Jiang W."/>
        </authorList>
    </citation>
    <scope>NUCLEOTIDE SEQUENCE [LARGE SCALE GENOMIC DNA]</scope>
    <source>
        <strain evidence="9">AG-KIZ</strain>
        <tissue evidence="9">Muscle</tissue>
    </source>
</reference>
<evidence type="ECO:0000256" key="6">
    <source>
        <dbReference type="ARBA" id="ARBA00023183"/>
    </source>
</evidence>
<dbReference type="Proteomes" id="UP000281406">
    <property type="component" value="Unassembled WGS sequence"/>
</dbReference>
<comment type="similarity">
    <text evidence="2">Belongs to the fibroblast growth factor-binding protein family.</text>
</comment>
<name>A0A3N0XI28_ANAGA</name>
<dbReference type="PROSITE" id="PS51257">
    <property type="entry name" value="PROKAR_LIPOPROTEIN"/>
    <property type="match status" value="1"/>
</dbReference>
<feature type="region of interest" description="Disordered" evidence="7">
    <location>
        <begin position="150"/>
        <end position="174"/>
    </location>
</feature>
<dbReference type="InterPro" id="IPR010510">
    <property type="entry name" value="FGF1-bd"/>
</dbReference>
<feature type="chain" id="PRO_5018210052" evidence="8">
    <location>
        <begin position="26"/>
        <end position="208"/>
    </location>
</feature>
<dbReference type="GO" id="GO:0007267">
    <property type="term" value="P:cell-cell signaling"/>
    <property type="evidence" value="ECO:0007669"/>
    <property type="project" value="TreeGrafter"/>
</dbReference>
<dbReference type="GO" id="GO:0019838">
    <property type="term" value="F:growth factor binding"/>
    <property type="evidence" value="ECO:0007669"/>
    <property type="project" value="UniProtKB-KW"/>
</dbReference>
<dbReference type="PANTHER" id="PTHR15258:SF2">
    <property type="entry name" value="FIBROBLAST GROWTH FACTOR-BINDING PROTEIN 1"/>
    <property type="match status" value="1"/>
</dbReference>
<organism evidence="9 10">
    <name type="scientific">Anabarilius grahami</name>
    <name type="common">Kanglang fish</name>
    <name type="synonym">Barilius grahami</name>
    <dbReference type="NCBI Taxonomy" id="495550"/>
    <lineage>
        <taxon>Eukaryota</taxon>
        <taxon>Metazoa</taxon>
        <taxon>Chordata</taxon>
        <taxon>Craniata</taxon>
        <taxon>Vertebrata</taxon>
        <taxon>Euteleostomi</taxon>
        <taxon>Actinopterygii</taxon>
        <taxon>Neopterygii</taxon>
        <taxon>Teleostei</taxon>
        <taxon>Ostariophysi</taxon>
        <taxon>Cypriniformes</taxon>
        <taxon>Xenocyprididae</taxon>
        <taxon>Xenocypridinae</taxon>
        <taxon>Xenocypridinae incertae sedis</taxon>
        <taxon>Anabarilius</taxon>
    </lineage>
</organism>
<gene>
    <name evidence="9" type="ORF">DPX16_14281</name>
</gene>
<protein>
    <submittedName>
        <fullName evidence="9">Fibroblast growth factor-binding protein 1</fullName>
    </submittedName>
</protein>
<feature type="signal peptide" evidence="8">
    <location>
        <begin position="1"/>
        <end position="25"/>
    </location>
</feature>
<dbReference type="AlphaFoldDB" id="A0A3N0XI28"/>
<dbReference type="Pfam" id="PF06473">
    <property type="entry name" value="FGF-BP1"/>
    <property type="match status" value="1"/>
</dbReference>
<sequence>MKEISLRGTFALLLFLACLSQLIFTADSIRGEKGKGKRQERRCDENIAVFKGKFTTKDKARCSWLARGEDKYTMNVTCKPGKGDGFTCKYTAKPATCTEYGSNSEGYWKQIARSLKKQKNLCKHPRALIRAGMCKRAPLDAHFKLVETSQAKPPKTEKTPITTNTTLPDNKRQCTERTDHGEIAKEKCGDSWASFCAFLFTMIQSGDC</sequence>
<comment type="caution">
    <text evidence="9">The sequence shown here is derived from an EMBL/GenBank/DDBJ whole genome shotgun (WGS) entry which is preliminary data.</text>
</comment>
<dbReference type="OrthoDB" id="8875908at2759"/>
<evidence type="ECO:0000256" key="2">
    <source>
        <dbReference type="ARBA" id="ARBA00008326"/>
    </source>
</evidence>
<keyword evidence="6" id="KW-0340">Growth factor binding</keyword>
<comment type="subcellular location">
    <subcellularLocation>
        <location evidence="1">Secreted</location>
    </subcellularLocation>
</comment>
<evidence type="ECO:0000256" key="1">
    <source>
        <dbReference type="ARBA" id="ARBA00004613"/>
    </source>
</evidence>
<keyword evidence="5" id="KW-1015">Disulfide bond</keyword>
<proteinExistence type="inferred from homology"/>
<dbReference type="GO" id="GO:0005576">
    <property type="term" value="C:extracellular region"/>
    <property type="evidence" value="ECO:0007669"/>
    <property type="project" value="UniProtKB-SubCell"/>
</dbReference>
<evidence type="ECO:0000256" key="8">
    <source>
        <dbReference type="SAM" id="SignalP"/>
    </source>
</evidence>
<keyword evidence="3" id="KW-0964">Secreted</keyword>
<evidence type="ECO:0000313" key="10">
    <source>
        <dbReference type="Proteomes" id="UP000281406"/>
    </source>
</evidence>
<accession>A0A3N0XI28</accession>
<evidence type="ECO:0000256" key="3">
    <source>
        <dbReference type="ARBA" id="ARBA00022525"/>
    </source>
</evidence>
<evidence type="ECO:0000313" key="9">
    <source>
        <dbReference type="EMBL" id="ROI16069.1"/>
    </source>
</evidence>
<evidence type="ECO:0000256" key="5">
    <source>
        <dbReference type="ARBA" id="ARBA00023157"/>
    </source>
</evidence>
<evidence type="ECO:0000256" key="7">
    <source>
        <dbReference type="SAM" id="MobiDB-lite"/>
    </source>
</evidence>
<dbReference type="PANTHER" id="PTHR15258">
    <property type="entry name" value="FGF BINDING PROTEIN-RELATED"/>
    <property type="match status" value="1"/>
</dbReference>
<keyword evidence="4 8" id="KW-0732">Signal</keyword>